<dbReference type="InterPro" id="IPR038765">
    <property type="entry name" value="Papain-like_cys_pep_sf"/>
</dbReference>
<dbReference type="Gene3D" id="3.10.620.30">
    <property type="match status" value="1"/>
</dbReference>
<organism evidence="2 3">
    <name type="scientific">Nesterenkonia natronophila</name>
    <dbReference type="NCBI Taxonomy" id="2174932"/>
    <lineage>
        <taxon>Bacteria</taxon>
        <taxon>Bacillati</taxon>
        <taxon>Actinomycetota</taxon>
        <taxon>Actinomycetes</taxon>
        <taxon>Micrococcales</taxon>
        <taxon>Micrococcaceae</taxon>
        <taxon>Nesterenkonia</taxon>
    </lineage>
</organism>
<dbReference type="AlphaFoldDB" id="A0A3A4F4C4"/>
<keyword evidence="3" id="KW-1185">Reference proteome</keyword>
<dbReference type="PANTHER" id="PTHR33490:SF6">
    <property type="entry name" value="SLL1049 PROTEIN"/>
    <property type="match status" value="1"/>
</dbReference>
<name>A0A3A4F4C4_9MICC</name>
<dbReference type="RefSeq" id="WP_119903397.1">
    <property type="nucleotide sequence ID" value="NZ_QYZP01000003.1"/>
</dbReference>
<reference evidence="2 3" key="1">
    <citation type="submission" date="2018-09" db="EMBL/GenBank/DDBJ databases">
        <title>Nesterenkonia natronophila sp. nov., an alkaliphilic actinobacteriume isolated from a soda lake, and emended description of the genus Nesterenkonia.</title>
        <authorList>
            <person name="Menes R.J."/>
            <person name="Iriarte A."/>
        </authorList>
    </citation>
    <scope>NUCLEOTIDE SEQUENCE [LARGE SCALE GENOMIC DNA]</scope>
    <source>
        <strain evidence="2 3">M8</strain>
    </source>
</reference>
<gene>
    <name evidence="2" type="ORF">D3250_10860</name>
</gene>
<protein>
    <submittedName>
        <fullName evidence="2">Transglutaminase family protein</fullName>
    </submittedName>
</protein>
<dbReference type="PANTHER" id="PTHR33490">
    <property type="entry name" value="BLR5614 PROTEIN-RELATED"/>
    <property type="match status" value="1"/>
</dbReference>
<comment type="caution">
    <text evidence="2">The sequence shown here is derived from an EMBL/GenBank/DDBJ whole genome shotgun (WGS) entry which is preliminary data.</text>
</comment>
<evidence type="ECO:0000313" key="3">
    <source>
        <dbReference type="Proteomes" id="UP000266615"/>
    </source>
</evidence>
<dbReference type="Pfam" id="PF01841">
    <property type="entry name" value="Transglut_core"/>
    <property type="match status" value="1"/>
</dbReference>
<dbReference type="OrthoDB" id="9804023at2"/>
<dbReference type="InterPro" id="IPR002931">
    <property type="entry name" value="Transglutaminase-like"/>
</dbReference>
<dbReference type="SMART" id="SM00460">
    <property type="entry name" value="TGc"/>
    <property type="match status" value="1"/>
</dbReference>
<dbReference type="EMBL" id="QYZP01000003">
    <property type="protein sequence ID" value="RJN31330.1"/>
    <property type="molecule type" value="Genomic_DNA"/>
</dbReference>
<evidence type="ECO:0000313" key="2">
    <source>
        <dbReference type="EMBL" id="RJN31330.1"/>
    </source>
</evidence>
<sequence length="284" mass="31534">MTRLHVVHTTDYRYGAPVTVSYNEARVTPQTDAAQVVLETDLRISPYATALSHYRDYWGAKVHTFDLHSRHERLTVTSEALVEVHRTEKQHAPEDLLDWEELTSDTNVEEFSDFLPQSRLSDPGESLAGAAHGIAAGKTPHETAHAIIAWLREEMEYQPGTTAVHFNAETSFSERRGVCQDLSHVVIGALRAVNIPARYVSGYIHPNPEAALGETVVGQSHAWLEWWDGRWHTWDPTNHKPAGGHHILVARGRDYADVTPFKGILSGGGPDTALGVEVTITRQA</sequence>
<feature type="domain" description="Transglutaminase-like" evidence="1">
    <location>
        <begin position="171"/>
        <end position="238"/>
    </location>
</feature>
<proteinExistence type="predicted"/>
<dbReference type="Pfam" id="PF08379">
    <property type="entry name" value="Bact_transglu_N"/>
    <property type="match status" value="1"/>
</dbReference>
<accession>A0A3A4F4C4</accession>
<dbReference type="SUPFAM" id="SSF54001">
    <property type="entry name" value="Cysteine proteinases"/>
    <property type="match status" value="1"/>
</dbReference>
<evidence type="ECO:0000259" key="1">
    <source>
        <dbReference type="SMART" id="SM00460"/>
    </source>
</evidence>
<dbReference type="Proteomes" id="UP000266615">
    <property type="component" value="Unassembled WGS sequence"/>
</dbReference>
<dbReference type="InterPro" id="IPR013589">
    <property type="entry name" value="Bac_transglu_N"/>
</dbReference>